<gene>
    <name evidence="3" type="ORF">C7P63_03070</name>
</gene>
<accession>A0A3S0GES1</accession>
<dbReference type="PANTHER" id="PTHR37804:SF1">
    <property type="entry name" value="CDAA REGULATORY PROTEIN CDAR"/>
    <property type="match status" value="1"/>
</dbReference>
<dbReference type="InterPro" id="IPR053154">
    <property type="entry name" value="c-di-AMP_regulator"/>
</dbReference>
<feature type="compositionally biased region" description="Basic and acidic residues" evidence="1">
    <location>
        <begin position="316"/>
        <end position="336"/>
    </location>
</feature>
<feature type="compositionally biased region" description="Low complexity" evidence="1">
    <location>
        <begin position="337"/>
        <end position="348"/>
    </location>
</feature>
<evidence type="ECO:0000313" key="3">
    <source>
        <dbReference type="EMBL" id="RST90075.1"/>
    </source>
</evidence>
<feature type="signal peptide" evidence="2">
    <location>
        <begin position="1"/>
        <end position="28"/>
    </location>
</feature>
<dbReference type="PANTHER" id="PTHR37804">
    <property type="entry name" value="CDAA REGULATORY PROTEIN CDAR"/>
    <property type="match status" value="1"/>
</dbReference>
<dbReference type="OrthoDB" id="2960905at2"/>
<protein>
    <recommendedName>
        <fullName evidence="5">YbbR-like domain-containing protein</fullName>
    </recommendedName>
</protein>
<reference evidence="3 4" key="1">
    <citation type="submission" date="2018-03" db="EMBL/GenBank/DDBJ databases">
        <authorList>
            <person name="Gulvik C.A."/>
        </authorList>
    </citation>
    <scope>NUCLEOTIDE SEQUENCE [LARGE SCALE GENOMIC DNA]</scope>
    <source>
        <strain evidence="3 4">JCM 31581</strain>
    </source>
</reference>
<dbReference type="RefSeq" id="WP_125942689.1">
    <property type="nucleotide sequence ID" value="NZ_PXZH01000001.1"/>
</dbReference>
<dbReference type="Gene3D" id="2.170.120.30">
    <property type="match status" value="1"/>
</dbReference>
<dbReference type="Gene3D" id="2.170.120.40">
    <property type="entry name" value="YbbR-like domain"/>
    <property type="match status" value="2"/>
</dbReference>
<keyword evidence="2" id="KW-0732">Signal</keyword>
<organism evidence="3 4">
    <name type="scientific">Vagococcus humatus</name>
    <dbReference type="NCBI Taxonomy" id="1889241"/>
    <lineage>
        <taxon>Bacteria</taxon>
        <taxon>Bacillati</taxon>
        <taxon>Bacillota</taxon>
        <taxon>Bacilli</taxon>
        <taxon>Lactobacillales</taxon>
        <taxon>Enterococcaceae</taxon>
        <taxon>Vagococcus</taxon>
    </lineage>
</organism>
<evidence type="ECO:0000256" key="1">
    <source>
        <dbReference type="SAM" id="MobiDB-lite"/>
    </source>
</evidence>
<keyword evidence="4" id="KW-1185">Reference proteome</keyword>
<name>A0A3S0GES1_9ENTE</name>
<dbReference type="AlphaFoldDB" id="A0A3S0GES1"/>
<proteinExistence type="predicted"/>
<dbReference type="EMBL" id="PXZH01000001">
    <property type="protein sequence ID" value="RST90075.1"/>
    <property type="molecule type" value="Genomic_DNA"/>
</dbReference>
<evidence type="ECO:0000256" key="2">
    <source>
        <dbReference type="SAM" id="SignalP"/>
    </source>
</evidence>
<evidence type="ECO:0000313" key="4">
    <source>
        <dbReference type="Proteomes" id="UP000277864"/>
    </source>
</evidence>
<dbReference type="Pfam" id="PF07949">
    <property type="entry name" value="YbbR"/>
    <property type="match status" value="3"/>
</dbReference>
<feature type="region of interest" description="Disordered" evidence="1">
    <location>
        <begin position="316"/>
        <end position="365"/>
    </location>
</feature>
<feature type="chain" id="PRO_5039209417" description="YbbR-like domain-containing protein" evidence="2">
    <location>
        <begin position="29"/>
        <end position="365"/>
    </location>
</feature>
<feature type="compositionally biased region" description="Polar residues" evidence="1">
    <location>
        <begin position="355"/>
        <end position="365"/>
    </location>
</feature>
<comment type="caution">
    <text evidence="3">The sequence shown here is derived from an EMBL/GenBank/DDBJ whole genome shotgun (WGS) entry which is preliminary data.</text>
</comment>
<sequence>MNKVNNSKWFAKLLALFFALLLFFNANSEKRMQHLPTDTSLSATTEKVPIKLNYDENKYFVSGYEETTTVYLKSANKVLLDIESDPNTRNFQVEADLTKYKEGTFEVPLKVVNLNNAVEGTLKNKTIHVTVEKRLTKTFSVTPKINEDLLKKGYKIGSVSVDPPNIDITAGRSILDSIEEVVAPIDDLRNIDNNTSKKVDVIALDKMKNRLSIIAVPTTVTVTIQVEMPSKEIPLVLSQKGTLGEGVEKYNFEILQENVKISGPLNLIDPLTSLAVEVNVNRIQEETTQTLRLHAPSGILVDPTSVEVKIIPVFKEKETKTEETSKPKPNKSESKESTSSQSESSNSSDETDSQVPSAETSTEEE</sequence>
<dbReference type="Proteomes" id="UP000277864">
    <property type="component" value="Unassembled WGS sequence"/>
</dbReference>
<evidence type="ECO:0008006" key="5">
    <source>
        <dbReference type="Google" id="ProtNLM"/>
    </source>
</evidence>
<dbReference type="InterPro" id="IPR012505">
    <property type="entry name" value="YbbR"/>
</dbReference>